<evidence type="ECO:0000313" key="2">
    <source>
        <dbReference type="EMBL" id="KOM45808.1"/>
    </source>
</evidence>
<name>A0A0L9UST3_PHAAN</name>
<gene>
    <name evidence="2" type="ORF">LR48_Vigan06g111400</name>
</gene>
<dbReference type="Proteomes" id="UP000053144">
    <property type="component" value="Chromosome 6"/>
</dbReference>
<organism evidence="2 3">
    <name type="scientific">Phaseolus angularis</name>
    <name type="common">Azuki bean</name>
    <name type="synonym">Vigna angularis</name>
    <dbReference type="NCBI Taxonomy" id="3914"/>
    <lineage>
        <taxon>Eukaryota</taxon>
        <taxon>Viridiplantae</taxon>
        <taxon>Streptophyta</taxon>
        <taxon>Embryophyta</taxon>
        <taxon>Tracheophyta</taxon>
        <taxon>Spermatophyta</taxon>
        <taxon>Magnoliopsida</taxon>
        <taxon>eudicotyledons</taxon>
        <taxon>Gunneridae</taxon>
        <taxon>Pentapetalae</taxon>
        <taxon>rosids</taxon>
        <taxon>fabids</taxon>
        <taxon>Fabales</taxon>
        <taxon>Fabaceae</taxon>
        <taxon>Papilionoideae</taxon>
        <taxon>50 kb inversion clade</taxon>
        <taxon>NPAAA clade</taxon>
        <taxon>indigoferoid/millettioid clade</taxon>
        <taxon>Phaseoleae</taxon>
        <taxon>Vigna</taxon>
    </lineage>
</organism>
<sequence length="194" mass="21637">MAHPFGPERIWISINGYPHPLKAKRTSSGTTVHVDEVFAQTHVWKGTNEFVDERSRKTHEEFSTRLAQVRSEHGSALTPDDVSNAEDYIPSRGGTLKHQPSSFTIIADEAVVRLTQALEQRDQEITDLIAEFRNFKSLFMRVLPETSQDQFIIPPAQPRPSPSPVVPQQSTSAQPSSVQPTSVQPTPVQPSTEE</sequence>
<proteinExistence type="predicted"/>
<accession>A0A0L9UST3</accession>
<reference evidence="3" key="1">
    <citation type="journal article" date="2015" name="Proc. Natl. Acad. Sci. U.S.A.">
        <title>Genome sequencing of adzuki bean (Vigna angularis) provides insight into high starch and low fat accumulation and domestication.</title>
        <authorList>
            <person name="Yang K."/>
            <person name="Tian Z."/>
            <person name="Chen C."/>
            <person name="Luo L."/>
            <person name="Zhao B."/>
            <person name="Wang Z."/>
            <person name="Yu L."/>
            <person name="Li Y."/>
            <person name="Sun Y."/>
            <person name="Li W."/>
            <person name="Chen Y."/>
            <person name="Li Y."/>
            <person name="Zhang Y."/>
            <person name="Ai D."/>
            <person name="Zhao J."/>
            <person name="Shang C."/>
            <person name="Ma Y."/>
            <person name="Wu B."/>
            <person name="Wang M."/>
            <person name="Gao L."/>
            <person name="Sun D."/>
            <person name="Zhang P."/>
            <person name="Guo F."/>
            <person name="Wang W."/>
            <person name="Li Y."/>
            <person name="Wang J."/>
            <person name="Varshney R.K."/>
            <person name="Wang J."/>
            <person name="Ling H.Q."/>
            <person name="Wan P."/>
        </authorList>
    </citation>
    <scope>NUCLEOTIDE SEQUENCE</scope>
    <source>
        <strain evidence="3">cv. Jingnong 6</strain>
    </source>
</reference>
<feature type="region of interest" description="Disordered" evidence="1">
    <location>
        <begin position="71"/>
        <end position="95"/>
    </location>
</feature>
<evidence type="ECO:0000256" key="1">
    <source>
        <dbReference type="SAM" id="MobiDB-lite"/>
    </source>
</evidence>
<feature type="compositionally biased region" description="Pro residues" evidence="1">
    <location>
        <begin position="155"/>
        <end position="165"/>
    </location>
</feature>
<dbReference type="EMBL" id="CM003376">
    <property type="protein sequence ID" value="KOM45808.1"/>
    <property type="molecule type" value="Genomic_DNA"/>
</dbReference>
<evidence type="ECO:0000313" key="3">
    <source>
        <dbReference type="Proteomes" id="UP000053144"/>
    </source>
</evidence>
<protein>
    <submittedName>
        <fullName evidence="2">Uncharacterized protein</fullName>
    </submittedName>
</protein>
<dbReference type="Gramene" id="KOM45808">
    <property type="protein sequence ID" value="KOM45808"/>
    <property type="gene ID" value="LR48_Vigan06g111400"/>
</dbReference>
<feature type="compositionally biased region" description="Low complexity" evidence="1">
    <location>
        <begin position="166"/>
        <end position="194"/>
    </location>
</feature>
<dbReference type="AlphaFoldDB" id="A0A0L9UST3"/>
<feature type="region of interest" description="Disordered" evidence="1">
    <location>
        <begin position="151"/>
        <end position="194"/>
    </location>
</feature>